<dbReference type="InterPro" id="IPR011037">
    <property type="entry name" value="Pyrv_Knase-like_insert_dom_sf"/>
</dbReference>
<evidence type="ECO:0000313" key="3">
    <source>
        <dbReference type="Proteomes" id="UP001597420"/>
    </source>
</evidence>
<dbReference type="PANTHER" id="PTHR14237:SF19">
    <property type="entry name" value="MITOCHONDRIAL AMIDOXIME REDUCING COMPONENT 1"/>
    <property type="match status" value="1"/>
</dbReference>
<dbReference type="InterPro" id="IPR005303">
    <property type="entry name" value="MOCOS_middle"/>
</dbReference>
<dbReference type="Proteomes" id="UP001597420">
    <property type="component" value="Unassembled WGS sequence"/>
</dbReference>
<dbReference type="Pfam" id="PF03476">
    <property type="entry name" value="MOSC_N"/>
    <property type="match status" value="1"/>
</dbReference>
<dbReference type="InterPro" id="IPR005302">
    <property type="entry name" value="MoCF_Sase_C"/>
</dbReference>
<name>A0ABW4NXK5_9PAST</name>
<keyword evidence="3" id="KW-1185">Reference proteome</keyword>
<gene>
    <name evidence="2" type="ORF">ACFSAV_05530</name>
</gene>
<feature type="domain" description="MOSC" evidence="1">
    <location>
        <begin position="116"/>
        <end position="261"/>
    </location>
</feature>
<accession>A0ABW4NXK5</accession>
<dbReference type="SUPFAM" id="SSF50800">
    <property type="entry name" value="PK beta-barrel domain-like"/>
    <property type="match status" value="1"/>
</dbReference>
<evidence type="ECO:0000259" key="1">
    <source>
        <dbReference type="PROSITE" id="PS51340"/>
    </source>
</evidence>
<dbReference type="EMBL" id="JBHUFP010000005">
    <property type="protein sequence ID" value="MFD1805842.1"/>
    <property type="molecule type" value="Genomic_DNA"/>
</dbReference>
<protein>
    <submittedName>
        <fullName evidence="2">MOSC domain-containing protein</fullName>
    </submittedName>
</protein>
<reference evidence="3" key="1">
    <citation type="journal article" date="2019" name="Int. J. Syst. Evol. Microbiol.">
        <title>The Global Catalogue of Microorganisms (GCM) 10K type strain sequencing project: providing services to taxonomists for standard genome sequencing and annotation.</title>
        <authorList>
            <consortium name="The Broad Institute Genomics Platform"/>
            <consortium name="The Broad Institute Genome Sequencing Center for Infectious Disease"/>
            <person name="Wu L."/>
            <person name="Ma J."/>
        </authorList>
    </citation>
    <scope>NUCLEOTIDE SEQUENCE [LARGE SCALE GENOMIC DNA]</scope>
    <source>
        <strain evidence="3">CCM 7950</strain>
    </source>
</reference>
<comment type="caution">
    <text evidence="2">The sequence shown here is derived from an EMBL/GenBank/DDBJ whole genome shotgun (WGS) entry which is preliminary data.</text>
</comment>
<evidence type="ECO:0000313" key="2">
    <source>
        <dbReference type="EMBL" id="MFD1805842.1"/>
    </source>
</evidence>
<organism evidence="2 3">
    <name type="scientific">Pasteurella oralis</name>
    <dbReference type="NCBI Taxonomy" id="1071947"/>
    <lineage>
        <taxon>Bacteria</taxon>
        <taxon>Pseudomonadati</taxon>
        <taxon>Pseudomonadota</taxon>
        <taxon>Gammaproteobacteria</taxon>
        <taxon>Pasteurellales</taxon>
        <taxon>Pasteurellaceae</taxon>
        <taxon>Pasteurella</taxon>
    </lineage>
</organism>
<dbReference type="SUPFAM" id="SSF141673">
    <property type="entry name" value="MOSC N-terminal domain-like"/>
    <property type="match status" value="1"/>
</dbReference>
<dbReference type="PANTHER" id="PTHR14237">
    <property type="entry name" value="MOLYBDOPTERIN COFACTOR SULFURASE MOSC"/>
    <property type="match status" value="1"/>
</dbReference>
<sequence>MQVKQLYLYPIKSTQAYQVAQAVVQVQGLNFDREFMLTETDGKFISARKDQTLYHFFALPIPLGLQIQHQDGDMLIVRYCDFQQQSIADVWGSHFPAWVASEQINLWFSEKIGRKVQLRWIGEQSQRYTKRLPDAPVSFADGYPLLLTTLASFAAVQAQCPSPIKMLQFRPNIVIDAEQPFIEQTWKKIKIGDVLFFNVKPCTRCILTTRDPDSNTIDAKMEPFRTLKKINVNAEGQPLFGINLIPLNTGIIRLNDKVEIIE</sequence>
<dbReference type="PROSITE" id="PS51340">
    <property type="entry name" value="MOSC"/>
    <property type="match status" value="1"/>
</dbReference>
<dbReference type="RefSeq" id="WP_379097158.1">
    <property type="nucleotide sequence ID" value="NZ_JBHUFP010000005.1"/>
</dbReference>
<proteinExistence type="predicted"/>
<dbReference type="Pfam" id="PF03473">
    <property type="entry name" value="MOSC"/>
    <property type="match status" value="1"/>
</dbReference>